<name>A0A6A5GZU6_CAERE</name>
<evidence type="ECO:0000313" key="1">
    <source>
        <dbReference type="EMBL" id="KAF1760607.1"/>
    </source>
</evidence>
<dbReference type="InterPro" id="IPR022042">
    <property type="entry name" value="snRNA-activating_su3"/>
</dbReference>
<evidence type="ECO:0000313" key="2">
    <source>
        <dbReference type="Proteomes" id="UP000483820"/>
    </source>
</evidence>
<dbReference type="Proteomes" id="UP000483820">
    <property type="component" value="Chromosome III"/>
</dbReference>
<dbReference type="Pfam" id="PF12251">
    <property type="entry name" value="SNAPC3"/>
    <property type="match status" value="1"/>
</dbReference>
<comment type="caution">
    <text evidence="1">The sequence shown here is derived from an EMBL/GenBank/DDBJ whole genome shotgun (WGS) entry which is preliminary data.</text>
</comment>
<dbReference type="AlphaFoldDB" id="A0A6A5GZU6"/>
<gene>
    <name evidence="1" type="ORF">GCK72_008856</name>
</gene>
<sequence length="96" mass="10927">MFCSPIHLTGLGGNGAPIGWKAQVSSFGGGFGIFVVERHELLPNTYTYFCRSCFQEFNFVHGVKTHSFNAWPYTELKKVECVQNGWPFEEQNEMED</sequence>
<dbReference type="RefSeq" id="XP_053586661.1">
    <property type="nucleotide sequence ID" value="XM_053727084.1"/>
</dbReference>
<reference evidence="1 2" key="1">
    <citation type="submission" date="2019-12" db="EMBL/GenBank/DDBJ databases">
        <title>Chromosome-level assembly of the Caenorhabditis remanei genome.</title>
        <authorList>
            <person name="Teterina A.A."/>
            <person name="Willis J.H."/>
            <person name="Phillips P.C."/>
        </authorList>
    </citation>
    <scope>NUCLEOTIDE SEQUENCE [LARGE SCALE GENOMIC DNA]</scope>
    <source>
        <strain evidence="1 2">PX506</strain>
        <tissue evidence="1">Whole organism</tissue>
    </source>
</reference>
<accession>A0A6A5GZU6</accession>
<organism evidence="1 2">
    <name type="scientific">Caenorhabditis remanei</name>
    <name type="common">Caenorhabditis vulgaris</name>
    <dbReference type="NCBI Taxonomy" id="31234"/>
    <lineage>
        <taxon>Eukaryota</taxon>
        <taxon>Metazoa</taxon>
        <taxon>Ecdysozoa</taxon>
        <taxon>Nematoda</taxon>
        <taxon>Chromadorea</taxon>
        <taxon>Rhabditida</taxon>
        <taxon>Rhabditina</taxon>
        <taxon>Rhabditomorpha</taxon>
        <taxon>Rhabditoidea</taxon>
        <taxon>Rhabditidae</taxon>
        <taxon>Peloderinae</taxon>
        <taxon>Caenorhabditis</taxon>
    </lineage>
</organism>
<proteinExistence type="predicted"/>
<dbReference type="CTD" id="78774774"/>
<dbReference type="KEGG" id="crq:GCK72_008856"/>
<dbReference type="EMBL" id="WUAV01000003">
    <property type="protein sequence ID" value="KAF1760607.1"/>
    <property type="molecule type" value="Genomic_DNA"/>
</dbReference>
<dbReference type="GeneID" id="78774774"/>
<protein>
    <submittedName>
        <fullName evidence="1">Uncharacterized protein</fullName>
    </submittedName>
</protein>